<feature type="region of interest" description="Disordered" evidence="2">
    <location>
        <begin position="612"/>
        <end position="647"/>
    </location>
</feature>
<feature type="compositionally biased region" description="Low complexity" evidence="2">
    <location>
        <begin position="87"/>
        <end position="98"/>
    </location>
</feature>
<evidence type="ECO:0000313" key="4">
    <source>
        <dbReference type="Proteomes" id="UP000053257"/>
    </source>
</evidence>
<feature type="region of interest" description="Disordered" evidence="2">
    <location>
        <begin position="44"/>
        <end position="109"/>
    </location>
</feature>
<feature type="region of interest" description="Disordered" evidence="2">
    <location>
        <begin position="498"/>
        <end position="573"/>
    </location>
</feature>
<feature type="region of interest" description="Disordered" evidence="2">
    <location>
        <begin position="262"/>
        <end position="293"/>
    </location>
</feature>
<dbReference type="HOGENOM" id="CLU_357563_0_0_1"/>
<feature type="coiled-coil region" evidence="1">
    <location>
        <begin position="192"/>
        <end position="219"/>
    </location>
</feature>
<name>A0A0C3S6A3_PHLG1</name>
<dbReference type="EMBL" id="KN840444">
    <property type="protein sequence ID" value="KIP11731.1"/>
    <property type="molecule type" value="Genomic_DNA"/>
</dbReference>
<feature type="compositionally biased region" description="Low complexity" evidence="2">
    <location>
        <begin position="552"/>
        <end position="573"/>
    </location>
</feature>
<proteinExistence type="predicted"/>
<sequence length="687" mass="75656">MSTRGRSRTVSPIALAATRPDAALTAHLELGFVAKAHLAKLNPLARAPTPTPSRCASPDSRPHSDLYTIPAQPVASSSRLDPCPPFSCSQSSTSSTSSDRTPAPITPPALAVDLYPARYRSPSFDYYESPPSPPRTLQDQMHVAYAHDNMHLAKILLLKLQGIEVTDDKDPRIDQVKDEDFTSTFVPRGGLVMDAERERLCMERQRREEERRRRREREERLKACEHIWENSSRALQAEKTKTARRKEAAACVRRRLDMEVRERERVKQREREELSRPTRPVRFSSGTPRPVLSYDKLPALRTRAQPSTSRSPPKPAYDGPLFDYPYLSAAAPTRISPPAFRSTKSTEGPYRELSTLTARGVAFREVVASMHGPLFPVASDDEAPRKAKDIKQRELLKSLLQPATWDLHEEGPGQRGSPLKGKARARVEDDLPTFSLIPASLSSSLTSTSTTTSIYRSTSWFSFGSRASVTTAITTPSSSLMSYAKSYFPATSSPHDLDRTAGQHARHMHTPRTLSTSVAPSETPLGDVRNPTRAQAQPCDDGLFPVRGRMLTRGGSSGAASPSAASTASSSSSLVARVTRSVSTFVDMAAQFQRAYVKATAYTASPDIYFSSPSSSTYGRSRSRSRIVERRSRTPHPRPQGYRASSDDVENVCRAELAVPDVREKVVGVAWEGIGRSGLVREVKPAA</sequence>
<protein>
    <submittedName>
        <fullName evidence="3">Uncharacterized protein</fullName>
    </submittedName>
</protein>
<feature type="compositionally biased region" description="Basic and acidic residues" evidence="2">
    <location>
        <begin position="262"/>
        <end position="276"/>
    </location>
</feature>
<gene>
    <name evidence="3" type="ORF">PHLGIDRAFT_114308</name>
</gene>
<dbReference type="Proteomes" id="UP000053257">
    <property type="component" value="Unassembled WGS sequence"/>
</dbReference>
<keyword evidence="1" id="KW-0175">Coiled coil</keyword>
<reference evidence="3 4" key="1">
    <citation type="journal article" date="2014" name="PLoS Genet.">
        <title>Analysis of the Phlebiopsis gigantea genome, transcriptome and secretome provides insight into its pioneer colonization strategies of wood.</title>
        <authorList>
            <person name="Hori C."/>
            <person name="Ishida T."/>
            <person name="Igarashi K."/>
            <person name="Samejima M."/>
            <person name="Suzuki H."/>
            <person name="Master E."/>
            <person name="Ferreira P."/>
            <person name="Ruiz-Duenas F.J."/>
            <person name="Held B."/>
            <person name="Canessa P."/>
            <person name="Larrondo L.F."/>
            <person name="Schmoll M."/>
            <person name="Druzhinina I.S."/>
            <person name="Kubicek C.P."/>
            <person name="Gaskell J.A."/>
            <person name="Kersten P."/>
            <person name="St John F."/>
            <person name="Glasner J."/>
            <person name="Sabat G."/>
            <person name="Splinter BonDurant S."/>
            <person name="Syed K."/>
            <person name="Yadav J."/>
            <person name="Mgbeahuruike A.C."/>
            <person name="Kovalchuk A."/>
            <person name="Asiegbu F.O."/>
            <person name="Lackner G."/>
            <person name="Hoffmeister D."/>
            <person name="Rencoret J."/>
            <person name="Gutierrez A."/>
            <person name="Sun H."/>
            <person name="Lindquist E."/>
            <person name="Barry K."/>
            <person name="Riley R."/>
            <person name="Grigoriev I.V."/>
            <person name="Henrissat B."/>
            <person name="Kues U."/>
            <person name="Berka R.M."/>
            <person name="Martinez A.T."/>
            <person name="Covert S.F."/>
            <person name="Blanchette R.A."/>
            <person name="Cullen D."/>
        </authorList>
    </citation>
    <scope>NUCLEOTIDE SEQUENCE [LARGE SCALE GENOMIC DNA]</scope>
    <source>
        <strain evidence="3 4">11061_1 CR5-6</strain>
    </source>
</reference>
<dbReference type="AlphaFoldDB" id="A0A0C3S6A3"/>
<evidence type="ECO:0000256" key="1">
    <source>
        <dbReference type="SAM" id="Coils"/>
    </source>
</evidence>
<dbReference type="OrthoDB" id="3270558at2759"/>
<evidence type="ECO:0000256" key="2">
    <source>
        <dbReference type="SAM" id="MobiDB-lite"/>
    </source>
</evidence>
<evidence type="ECO:0000313" key="3">
    <source>
        <dbReference type="EMBL" id="KIP11731.1"/>
    </source>
</evidence>
<accession>A0A0C3S6A3</accession>
<keyword evidence="4" id="KW-1185">Reference proteome</keyword>
<organism evidence="3 4">
    <name type="scientific">Phlebiopsis gigantea (strain 11061_1 CR5-6)</name>
    <name type="common">White-rot fungus</name>
    <name type="synonym">Peniophora gigantea</name>
    <dbReference type="NCBI Taxonomy" id="745531"/>
    <lineage>
        <taxon>Eukaryota</taxon>
        <taxon>Fungi</taxon>
        <taxon>Dikarya</taxon>
        <taxon>Basidiomycota</taxon>
        <taxon>Agaricomycotina</taxon>
        <taxon>Agaricomycetes</taxon>
        <taxon>Polyporales</taxon>
        <taxon>Phanerochaetaceae</taxon>
        <taxon>Phlebiopsis</taxon>
    </lineage>
</organism>